<dbReference type="GeneID" id="8745741"/>
<dbReference type="eggNOG" id="arCOG10326">
    <property type="taxonomic scope" value="Archaea"/>
</dbReference>
<dbReference type="HOGENOM" id="CLU_2534599_0_0_2"/>
<evidence type="ECO:0000313" key="2">
    <source>
        <dbReference type="Proteomes" id="UP000001903"/>
    </source>
</evidence>
<dbReference type="Proteomes" id="UP000001903">
    <property type="component" value="Plasmid pHTUR04"/>
</dbReference>
<proteinExistence type="predicted"/>
<dbReference type="EMBL" id="CP001864">
    <property type="protein sequence ID" value="ADB63824.1"/>
    <property type="molecule type" value="Genomic_DNA"/>
</dbReference>
<name>D2S377_HALTV</name>
<dbReference type="KEGG" id="htu:Htur_5193"/>
<dbReference type="AlphaFoldDB" id="D2S377"/>
<accession>D2S377</accession>
<gene>
    <name evidence="1" type="ordered locus">Htur_5193</name>
</gene>
<dbReference type="RefSeq" id="WP_012946063.1">
    <property type="nucleotide sequence ID" value="NC_013747.1"/>
</dbReference>
<reference evidence="1 2" key="1">
    <citation type="journal article" date="2010" name="Stand. Genomic Sci.">
        <title>Complete genome sequence of Haloterrigena turkmenica type strain (4k).</title>
        <authorList>
            <person name="Saunders E."/>
            <person name="Tindall B.J."/>
            <person name="Fahnrich R."/>
            <person name="Lapidus A."/>
            <person name="Copeland A."/>
            <person name="Del Rio T.G."/>
            <person name="Lucas S."/>
            <person name="Chen F."/>
            <person name="Tice H."/>
            <person name="Cheng J.F."/>
            <person name="Han C."/>
            <person name="Detter J.C."/>
            <person name="Bruce D."/>
            <person name="Goodwin L."/>
            <person name="Chain P."/>
            <person name="Pitluck S."/>
            <person name="Pati A."/>
            <person name="Ivanova N."/>
            <person name="Mavromatis K."/>
            <person name="Chen A."/>
            <person name="Palaniappan K."/>
            <person name="Land M."/>
            <person name="Hauser L."/>
            <person name="Chang Y.J."/>
            <person name="Jeffries C.D."/>
            <person name="Brettin T."/>
            <person name="Rohde M."/>
            <person name="Goker M."/>
            <person name="Bristow J."/>
            <person name="Eisen J.A."/>
            <person name="Markowitz V."/>
            <person name="Hugenholtz P."/>
            <person name="Klenk H.P."/>
            <person name="Kyrpides N.C."/>
        </authorList>
    </citation>
    <scope>NUCLEOTIDE SEQUENCE [LARGE SCALE GENOMIC DNA]</scope>
    <source>
        <strain evidence="2">ATCC 51198 / DSM 5511 / JCM 9101 / NCIMB 13204 / VKM B-1734 / 4k</strain>
    </source>
</reference>
<organism evidence="1 2">
    <name type="scientific">Haloterrigena turkmenica (strain ATCC 51198 / DSM 5511 / JCM 9101 / NCIMB 13204 / VKM B-1734 / 4k)</name>
    <name type="common">Halococcus turkmenicus</name>
    <dbReference type="NCBI Taxonomy" id="543526"/>
    <lineage>
        <taxon>Archaea</taxon>
        <taxon>Methanobacteriati</taxon>
        <taxon>Methanobacteriota</taxon>
        <taxon>Stenosarchaea group</taxon>
        <taxon>Halobacteria</taxon>
        <taxon>Halobacteriales</taxon>
        <taxon>Natrialbaceae</taxon>
        <taxon>Haloterrigena</taxon>
    </lineage>
</organism>
<keyword evidence="2" id="KW-1185">Reference proteome</keyword>
<sequence>MRTYRLELRETGTNGIDADVYADDVIEESTRVAYENHDLEPPESRDEGPSYTEEVTADVTTLNLQYERDDGASSSGYWAIETN</sequence>
<protein>
    <submittedName>
        <fullName evidence="1">Uncharacterized protein</fullName>
    </submittedName>
</protein>
<evidence type="ECO:0000313" key="1">
    <source>
        <dbReference type="EMBL" id="ADB63824.1"/>
    </source>
</evidence>
<geneLocation type="plasmid" evidence="1 2">
    <name>pHTUR04</name>
</geneLocation>
<keyword evidence="1" id="KW-0614">Plasmid</keyword>